<dbReference type="SUPFAM" id="SSF53639">
    <property type="entry name" value="AraD/HMP-PK domain-like"/>
    <property type="match status" value="1"/>
</dbReference>
<dbReference type="InterPro" id="IPR036409">
    <property type="entry name" value="Aldolase_II/adducin_N_sf"/>
</dbReference>
<organism evidence="4 5">
    <name type="scientific">Methylophilus medardicus</name>
    <dbReference type="NCBI Taxonomy" id="2588534"/>
    <lineage>
        <taxon>Bacteria</taxon>
        <taxon>Pseudomonadati</taxon>
        <taxon>Pseudomonadota</taxon>
        <taxon>Betaproteobacteria</taxon>
        <taxon>Nitrosomonadales</taxon>
        <taxon>Methylophilaceae</taxon>
        <taxon>Methylophilus</taxon>
    </lineage>
</organism>
<feature type="domain" description="Class II aldolase/adducin N-terminal" evidence="3">
    <location>
        <begin position="8"/>
        <end position="182"/>
    </location>
</feature>
<accession>A0A5B8CU42</accession>
<dbReference type="InterPro" id="IPR001303">
    <property type="entry name" value="Aldolase_II/adducin_N"/>
</dbReference>
<dbReference type="GO" id="GO:0005829">
    <property type="term" value="C:cytosol"/>
    <property type="evidence" value="ECO:0007669"/>
    <property type="project" value="TreeGrafter"/>
</dbReference>
<evidence type="ECO:0000313" key="4">
    <source>
        <dbReference type="EMBL" id="QDC44630.1"/>
    </source>
</evidence>
<reference evidence="5" key="1">
    <citation type="journal article" date="2019" name="ISME J.">
        <title>Evolution in action: habitat transition from sediment to the pelagial leads to genome streamlining in Methylophilaceae.</title>
        <authorList>
            <person name="Salcher M."/>
            <person name="Schaefle D."/>
            <person name="Kaspar M."/>
            <person name="Neuenschwander S.M."/>
            <person name="Ghai R."/>
        </authorList>
    </citation>
    <scope>NUCLEOTIDE SEQUENCE [LARGE SCALE GENOMIC DNA]</scope>
    <source>
        <strain evidence="5">MMS-M-51</strain>
    </source>
</reference>
<evidence type="ECO:0000256" key="2">
    <source>
        <dbReference type="ARBA" id="ARBA00023239"/>
    </source>
</evidence>
<keyword evidence="5" id="KW-1185">Reference proteome</keyword>
<dbReference type="SMART" id="SM01007">
    <property type="entry name" value="Aldolase_II"/>
    <property type="match status" value="1"/>
</dbReference>
<dbReference type="RefSeq" id="WP_140003960.1">
    <property type="nucleotide sequence ID" value="NZ_CP040946.1"/>
</dbReference>
<dbReference type="OrthoDB" id="5500703at2"/>
<evidence type="ECO:0000256" key="1">
    <source>
        <dbReference type="ARBA" id="ARBA00022723"/>
    </source>
</evidence>
<dbReference type="PANTHER" id="PTHR22789:SF0">
    <property type="entry name" value="3-OXO-TETRONATE 4-PHOSPHATE DECARBOXYLASE-RELATED"/>
    <property type="match status" value="1"/>
</dbReference>
<dbReference type="GO" id="GO:0046872">
    <property type="term" value="F:metal ion binding"/>
    <property type="evidence" value="ECO:0007669"/>
    <property type="project" value="UniProtKB-KW"/>
</dbReference>
<evidence type="ECO:0000313" key="5">
    <source>
        <dbReference type="Proteomes" id="UP000311008"/>
    </source>
</evidence>
<proteinExistence type="predicted"/>
<dbReference type="EMBL" id="CP040946">
    <property type="protein sequence ID" value="QDC44630.1"/>
    <property type="molecule type" value="Genomic_DNA"/>
</dbReference>
<keyword evidence="2" id="KW-0456">Lyase</keyword>
<dbReference type="KEGG" id="mmec:FIU01_08865"/>
<dbReference type="PANTHER" id="PTHR22789">
    <property type="entry name" value="FUCULOSE PHOSPHATE ALDOLASE"/>
    <property type="match status" value="1"/>
</dbReference>
<dbReference type="GO" id="GO:0016832">
    <property type="term" value="F:aldehyde-lyase activity"/>
    <property type="evidence" value="ECO:0007669"/>
    <property type="project" value="TreeGrafter"/>
</dbReference>
<dbReference type="Proteomes" id="UP000311008">
    <property type="component" value="Chromosome"/>
</dbReference>
<gene>
    <name evidence="4" type="ORF">FIU01_08865</name>
</gene>
<dbReference type="AlphaFoldDB" id="A0A5B8CU42"/>
<evidence type="ECO:0000259" key="3">
    <source>
        <dbReference type="SMART" id="SM01007"/>
    </source>
</evidence>
<dbReference type="GO" id="GO:0019323">
    <property type="term" value="P:pentose catabolic process"/>
    <property type="evidence" value="ECO:0007669"/>
    <property type="project" value="TreeGrafter"/>
</dbReference>
<protein>
    <submittedName>
        <fullName evidence="4">Class II aldolase</fullName>
    </submittedName>
</protein>
<sequence length="228" mass="24830">MTTPDPAAQLLQAAQKMAQLGLNKGTSGNASLRLADGLLITPSGIPAEQLTAQSMVFMDWQGVAEAGKKPSSEWRFHRDILQARSDMHAVVHCHSMFATTIACMGRDVPPFHYMIATAGGDNIRCAPYALFGTQALSEVAVTALQDRLACLLVHHGMIALGRNLAQALAIAVEVENLCEQYWRLLQFGEPTLLTAAQMREVQAQFRGYGQWAQSESQFGEQGQRGESE</sequence>
<keyword evidence="1" id="KW-0479">Metal-binding</keyword>
<name>A0A5B8CU42_9PROT</name>
<dbReference type="InterPro" id="IPR050197">
    <property type="entry name" value="Aldolase_class_II_sugar_metab"/>
</dbReference>
<dbReference type="Gene3D" id="3.40.225.10">
    <property type="entry name" value="Class II aldolase/adducin N-terminal domain"/>
    <property type="match status" value="1"/>
</dbReference>
<dbReference type="Pfam" id="PF00596">
    <property type="entry name" value="Aldolase_II"/>
    <property type="match status" value="1"/>
</dbReference>